<evidence type="ECO:0000256" key="6">
    <source>
        <dbReference type="ARBA" id="ARBA00022806"/>
    </source>
</evidence>
<feature type="domain" description="Primosomal protein N C-terminal" evidence="13">
    <location>
        <begin position="547"/>
        <end position="639"/>
    </location>
</feature>
<dbReference type="GO" id="GO:0006270">
    <property type="term" value="P:DNA replication initiation"/>
    <property type="evidence" value="ECO:0007669"/>
    <property type="project" value="TreeGrafter"/>
</dbReference>
<organism evidence="14 15">
    <name type="scientific">Candidatus Sungiibacteriota bacterium</name>
    <dbReference type="NCBI Taxonomy" id="2750080"/>
    <lineage>
        <taxon>Bacteria</taxon>
        <taxon>Candidatus Sungiibacteriota</taxon>
    </lineage>
</organism>
<keyword evidence="1 11" id="KW-0639">Primosome</keyword>
<comment type="function">
    <text evidence="11">Initiates the restart of stalled replication forks, which reloads the replicative helicase on sites other than the origin of replication. Recognizes and binds to abandoned replication forks and remodels them to uncover a helicase loading site. Promotes assembly of the primosome at these replication forks.</text>
</comment>
<evidence type="ECO:0000256" key="7">
    <source>
        <dbReference type="ARBA" id="ARBA00022833"/>
    </source>
</evidence>
<dbReference type="InterPro" id="IPR042115">
    <property type="entry name" value="PriA_3primeBD_sf"/>
</dbReference>
<comment type="subunit">
    <text evidence="11">Component of the replication restart primosome.</text>
</comment>
<keyword evidence="5" id="KW-0378">Hydrolase</keyword>
<reference evidence="14" key="1">
    <citation type="submission" date="2020-07" db="EMBL/GenBank/DDBJ databases">
        <title>Huge and variable diversity of episymbiotic CPR bacteria and DPANN archaea in groundwater ecosystems.</title>
        <authorList>
            <person name="He C.Y."/>
            <person name="Keren R."/>
            <person name="Whittaker M."/>
            <person name="Farag I.F."/>
            <person name="Doudna J."/>
            <person name="Cate J.H.D."/>
            <person name="Banfield J.F."/>
        </authorList>
    </citation>
    <scope>NUCLEOTIDE SEQUENCE</scope>
    <source>
        <strain evidence="14">NC_groundwater_193_Ag_S-0.1um_51_7</strain>
    </source>
</reference>
<dbReference type="GO" id="GO:0003677">
    <property type="term" value="F:DNA binding"/>
    <property type="evidence" value="ECO:0007669"/>
    <property type="project" value="UniProtKB-UniRule"/>
</dbReference>
<keyword evidence="7 11" id="KW-0862">Zinc</keyword>
<feature type="binding site" evidence="11">
    <location>
        <position position="352"/>
    </location>
    <ligand>
        <name>Zn(2+)</name>
        <dbReference type="ChEBI" id="CHEBI:29105"/>
        <label>1</label>
    </ligand>
</feature>
<dbReference type="Gene3D" id="3.40.1440.60">
    <property type="entry name" value="PriA, 3(prime) DNA-binding domain"/>
    <property type="match status" value="1"/>
</dbReference>
<feature type="binding site" evidence="11">
    <location>
        <position position="396"/>
    </location>
    <ligand>
        <name>Zn(2+)</name>
        <dbReference type="ChEBI" id="CHEBI:29105"/>
        <label>1</label>
    </ligand>
</feature>
<keyword evidence="10" id="KW-0413">Isomerase</keyword>
<feature type="binding site" evidence="11">
    <location>
        <position position="383"/>
    </location>
    <ligand>
        <name>Zn(2+)</name>
        <dbReference type="ChEBI" id="CHEBI:29105"/>
        <label>2</label>
    </ligand>
</feature>
<dbReference type="GO" id="GO:0006302">
    <property type="term" value="P:double-strand break repair"/>
    <property type="evidence" value="ECO:0007669"/>
    <property type="project" value="InterPro"/>
</dbReference>
<comment type="cofactor">
    <cofactor evidence="11">
        <name>Zn(2+)</name>
        <dbReference type="ChEBI" id="CHEBI:29105"/>
    </cofactor>
    <text evidence="11">Binds 2 zinc ions per subunit.</text>
</comment>
<proteinExistence type="inferred from homology"/>
<evidence type="ECO:0000259" key="13">
    <source>
        <dbReference type="Pfam" id="PF18074"/>
    </source>
</evidence>
<dbReference type="GO" id="GO:0043138">
    <property type="term" value="F:3'-5' DNA helicase activity"/>
    <property type="evidence" value="ECO:0007669"/>
    <property type="project" value="TreeGrafter"/>
</dbReference>
<dbReference type="InterPro" id="IPR027417">
    <property type="entry name" value="P-loop_NTPase"/>
</dbReference>
<keyword evidence="2 11" id="KW-0235">DNA replication</keyword>
<dbReference type="Proteomes" id="UP000724148">
    <property type="component" value="Unassembled WGS sequence"/>
</dbReference>
<keyword evidence="4 11" id="KW-0547">Nucleotide-binding</keyword>
<keyword evidence="6" id="KW-0347">Helicase</keyword>
<protein>
    <recommendedName>
        <fullName evidence="11">Probable replication restart protein PriA</fullName>
    </recommendedName>
    <alternativeName>
        <fullName evidence="11">Putative ATP-dependent DNA helicase PriA</fullName>
    </alternativeName>
</protein>
<feature type="binding site" evidence="11">
    <location>
        <position position="361"/>
    </location>
    <ligand>
        <name>Zn(2+)</name>
        <dbReference type="ChEBI" id="CHEBI:29105"/>
        <label>2</label>
    </ligand>
</feature>
<dbReference type="EMBL" id="JACOZA010000024">
    <property type="protein sequence ID" value="MBI2096707.1"/>
    <property type="molecule type" value="Genomic_DNA"/>
</dbReference>
<accession>A0A931SD54</accession>
<evidence type="ECO:0000256" key="3">
    <source>
        <dbReference type="ARBA" id="ARBA00022723"/>
    </source>
</evidence>
<comment type="caution">
    <text evidence="11">As this protein does not have any detectable helicase domains, it probably does not have helicase activity.</text>
</comment>
<evidence type="ECO:0000256" key="5">
    <source>
        <dbReference type="ARBA" id="ARBA00022801"/>
    </source>
</evidence>
<dbReference type="PANTHER" id="PTHR30580:SF0">
    <property type="entry name" value="PRIMOSOMAL PROTEIN N"/>
    <property type="match status" value="1"/>
</dbReference>
<keyword evidence="3 11" id="KW-0479">Metal-binding</keyword>
<feature type="binding site" evidence="11">
    <location>
        <position position="355"/>
    </location>
    <ligand>
        <name>Zn(2+)</name>
        <dbReference type="ChEBI" id="CHEBI:29105"/>
        <label>1</label>
    </ligand>
</feature>
<feature type="domain" description="Primosomal protein N' 3' DNA-binding" evidence="12">
    <location>
        <begin position="14"/>
        <end position="108"/>
    </location>
</feature>
<evidence type="ECO:0000256" key="4">
    <source>
        <dbReference type="ARBA" id="ARBA00022741"/>
    </source>
</evidence>
<dbReference type="InterPro" id="IPR041236">
    <property type="entry name" value="PriA_C"/>
</dbReference>
<evidence type="ECO:0000256" key="9">
    <source>
        <dbReference type="ARBA" id="ARBA00023125"/>
    </source>
</evidence>
<evidence type="ECO:0000256" key="1">
    <source>
        <dbReference type="ARBA" id="ARBA00022515"/>
    </source>
</evidence>
<feature type="binding site" evidence="11">
    <location>
        <position position="386"/>
    </location>
    <ligand>
        <name>Zn(2+)</name>
        <dbReference type="ChEBI" id="CHEBI:29105"/>
        <label>2</label>
    </ligand>
</feature>
<dbReference type="InterPro" id="IPR005259">
    <property type="entry name" value="PriA"/>
</dbReference>
<comment type="caution">
    <text evidence="14">The sequence shown here is derived from an EMBL/GenBank/DDBJ whole genome shotgun (WGS) entry which is preliminary data.</text>
</comment>
<dbReference type="HAMAP" id="MF_00983">
    <property type="entry name" value="PriA"/>
    <property type="match status" value="1"/>
</dbReference>
<name>A0A931SD54_9BACT</name>
<dbReference type="Pfam" id="PF17764">
    <property type="entry name" value="PriA_3primeBD"/>
    <property type="match status" value="1"/>
</dbReference>
<evidence type="ECO:0000313" key="14">
    <source>
        <dbReference type="EMBL" id="MBI2096707.1"/>
    </source>
</evidence>
<evidence type="ECO:0000259" key="12">
    <source>
        <dbReference type="Pfam" id="PF17764"/>
    </source>
</evidence>
<dbReference type="SUPFAM" id="SSF52540">
    <property type="entry name" value="P-loop containing nucleoside triphosphate hydrolases"/>
    <property type="match status" value="1"/>
</dbReference>
<evidence type="ECO:0000256" key="8">
    <source>
        <dbReference type="ARBA" id="ARBA00022840"/>
    </source>
</evidence>
<dbReference type="GO" id="GO:0006310">
    <property type="term" value="P:DNA recombination"/>
    <property type="evidence" value="ECO:0007669"/>
    <property type="project" value="InterPro"/>
</dbReference>
<evidence type="ECO:0000256" key="10">
    <source>
        <dbReference type="ARBA" id="ARBA00023235"/>
    </source>
</evidence>
<dbReference type="Gene3D" id="3.40.50.300">
    <property type="entry name" value="P-loop containing nucleotide triphosphate hydrolases"/>
    <property type="match status" value="1"/>
</dbReference>
<feature type="binding site" evidence="11">
    <location>
        <position position="399"/>
    </location>
    <ligand>
        <name>Zn(2+)</name>
        <dbReference type="ChEBI" id="CHEBI:29105"/>
        <label>1</label>
    </ligand>
</feature>
<feature type="binding site" evidence="11">
    <location>
        <position position="364"/>
    </location>
    <ligand>
        <name>Zn(2+)</name>
        <dbReference type="ChEBI" id="CHEBI:29105"/>
        <label>2</label>
    </ligand>
</feature>
<dbReference type="GO" id="GO:1990077">
    <property type="term" value="C:primosome complex"/>
    <property type="evidence" value="ECO:0007669"/>
    <property type="project" value="UniProtKB-UniRule"/>
</dbReference>
<comment type="similarity">
    <text evidence="11">Belongs to the helicase family. PriA subfamily.</text>
</comment>
<keyword evidence="9 11" id="KW-0238">DNA-binding</keyword>
<keyword evidence="8 11" id="KW-0067">ATP-binding</keyword>
<sequence>MFLIEVIPFARLPRLLPDTFSYFSKDPIPEGAVVEIEVRQRKLLGMVLSSAQVKDSKQQLRTASFMLKKIGRIVSETPILNSRDWELLKWLSLHYLTAPATILRMLVPSFAFQGRDIGSWERRGDILKNPESHLSILIGAPVEKIYLQAVAAALADEKQILVITPEISKAEELVEKLALTIPREKLLPVNSRERGTLLRRRWHGVRRGEPVVVIGSRLPLFFPFVALGLIIVDDESAPAHKSWDQEPRYVAPEIAVKLHELHGGELYLAGNPPSLATYQTAKTNTEVKTVYISRYAPQPLSLFVEMEKEIKEAGEFIVFSQVLKDKLRVTMMDRGRAFLFVNRKGFAPFILCRDCGYVFRCSNCAVPLVYHLQESLKEPTLLCHHCSAKNQAPDTCAGCGSHRLKLYGIGIERVAGEVKKILPGVPVITIAADQTQKPADLKKLVARLESMESYVAIGTEFALTSVRLPPAELTAIISVDTALALPDYSQNERLFRILSLVRDITTKHFIFQSYAKEPEILRDLFHGSFEHFAEKELKERRKFSYPPFSELIKLTISRENRELALKEVKDLHRGLTFMKARLSDSTVEVSPPYPAYIEKKKGQYIFHILIKILELKKSLAVKELLNQFIPGNVKIDVSPLSLL</sequence>
<dbReference type="AlphaFoldDB" id="A0A931SD54"/>
<gene>
    <name evidence="11 14" type="primary">priA</name>
    <name evidence="14" type="ORF">HYT40_00925</name>
</gene>
<dbReference type="GO" id="GO:0005524">
    <property type="term" value="F:ATP binding"/>
    <property type="evidence" value="ECO:0007669"/>
    <property type="project" value="UniProtKB-UniRule"/>
</dbReference>
<dbReference type="GO" id="GO:0008270">
    <property type="term" value="F:zinc ion binding"/>
    <property type="evidence" value="ECO:0007669"/>
    <property type="project" value="UniProtKB-UniRule"/>
</dbReference>
<dbReference type="Pfam" id="PF18074">
    <property type="entry name" value="PriA_C"/>
    <property type="match status" value="1"/>
</dbReference>
<evidence type="ECO:0000313" key="15">
    <source>
        <dbReference type="Proteomes" id="UP000724148"/>
    </source>
</evidence>
<dbReference type="NCBIfam" id="TIGR00595">
    <property type="entry name" value="priA"/>
    <property type="match status" value="1"/>
</dbReference>
<dbReference type="InterPro" id="IPR041222">
    <property type="entry name" value="PriA_3primeBD"/>
</dbReference>
<dbReference type="PANTHER" id="PTHR30580">
    <property type="entry name" value="PRIMOSOMAL PROTEIN N"/>
    <property type="match status" value="1"/>
</dbReference>
<dbReference type="GO" id="GO:0016787">
    <property type="term" value="F:hydrolase activity"/>
    <property type="evidence" value="ECO:0007669"/>
    <property type="project" value="UniProtKB-KW"/>
</dbReference>
<evidence type="ECO:0000256" key="11">
    <source>
        <dbReference type="HAMAP-Rule" id="MF_00983"/>
    </source>
</evidence>
<dbReference type="GO" id="GO:0006269">
    <property type="term" value="P:DNA replication, synthesis of primer"/>
    <property type="evidence" value="ECO:0007669"/>
    <property type="project" value="UniProtKB-KW"/>
</dbReference>
<evidence type="ECO:0000256" key="2">
    <source>
        <dbReference type="ARBA" id="ARBA00022705"/>
    </source>
</evidence>